<evidence type="ECO:0000256" key="1">
    <source>
        <dbReference type="SAM" id="MobiDB-lite"/>
    </source>
</evidence>
<gene>
    <name evidence="2" type="ORF">GCM10017567_74200</name>
</gene>
<dbReference type="EMBL" id="BNAW01000051">
    <property type="protein sequence ID" value="GHG41712.1"/>
    <property type="molecule type" value="Genomic_DNA"/>
</dbReference>
<organism evidence="2 3">
    <name type="scientific">Amycolatopsis bullii</name>
    <dbReference type="NCBI Taxonomy" id="941987"/>
    <lineage>
        <taxon>Bacteria</taxon>
        <taxon>Bacillati</taxon>
        <taxon>Actinomycetota</taxon>
        <taxon>Actinomycetes</taxon>
        <taxon>Pseudonocardiales</taxon>
        <taxon>Pseudonocardiaceae</taxon>
        <taxon>Amycolatopsis</taxon>
    </lineage>
</organism>
<proteinExistence type="predicted"/>
<sequence length="110" mass="12023">MQGQRDRHRPGQDPAEGRKPGSAEHEHRPVRFSRQRLGKPFGPNRDLDADAGRHLGRRSAGFGEHAFAAQLVSPARIGRLQLTGEGGVLAQLTKRLVDSAFEGEITDHLG</sequence>
<evidence type="ECO:0008006" key="4">
    <source>
        <dbReference type="Google" id="ProtNLM"/>
    </source>
</evidence>
<keyword evidence="3" id="KW-1185">Reference proteome</keyword>
<evidence type="ECO:0000313" key="2">
    <source>
        <dbReference type="EMBL" id="GHG41712.1"/>
    </source>
</evidence>
<dbReference type="Proteomes" id="UP000649955">
    <property type="component" value="Unassembled WGS sequence"/>
</dbReference>
<feature type="compositionally biased region" description="Basic and acidic residues" evidence="1">
    <location>
        <begin position="9"/>
        <end position="29"/>
    </location>
</feature>
<name>A0ABQ3KP36_9PSEU</name>
<feature type="region of interest" description="Disordered" evidence="1">
    <location>
        <begin position="1"/>
        <end position="56"/>
    </location>
</feature>
<protein>
    <recommendedName>
        <fullName evidence="4">Transposase</fullName>
    </recommendedName>
</protein>
<accession>A0ABQ3KP36</accession>
<reference evidence="3" key="1">
    <citation type="journal article" date="2019" name="Int. J. Syst. Evol. Microbiol.">
        <title>The Global Catalogue of Microorganisms (GCM) 10K type strain sequencing project: providing services to taxonomists for standard genome sequencing and annotation.</title>
        <authorList>
            <consortium name="The Broad Institute Genomics Platform"/>
            <consortium name="The Broad Institute Genome Sequencing Center for Infectious Disease"/>
            <person name="Wu L."/>
            <person name="Ma J."/>
        </authorList>
    </citation>
    <scope>NUCLEOTIDE SEQUENCE [LARGE SCALE GENOMIC DNA]</scope>
    <source>
        <strain evidence="3">CGMCC 4.7680</strain>
    </source>
</reference>
<comment type="caution">
    <text evidence="2">The sequence shown here is derived from an EMBL/GenBank/DDBJ whole genome shotgun (WGS) entry which is preliminary data.</text>
</comment>
<evidence type="ECO:0000313" key="3">
    <source>
        <dbReference type="Proteomes" id="UP000649955"/>
    </source>
</evidence>
<dbReference type="RefSeq" id="WP_229903103.1">
    <property type="nucleotide sequence ID" value="NZ_BNAW01000051.1"/>
</dbReference>